<evidence type="ECO:0000313" key="1">
    <source>
        <dbReference type="EMBL" id="KAG9225892.1"/>
    </source>
</evidence>
<dbReference type="EMBL" id="WQMT02000002">
    <property type="protein sequence ID" value="KAG9225892.1"/>
    <property type="molecule type" value="Genomic_DNA"/>
</dbReference>
<comment type="caution">
    <text evidence="1">The sequence shown here is derived from an EMBL/GenBank/DDBJ whole genome shotgun (WGS) entry which is preliminary data.</text>
</comment>
<name>A0ACB7J5N5_PLECO</name>
<gene>
    <name evidence="1" type="ORF">CCMSSC00406_0006486</name>
</gene>
<sequence length="353" mass="37765">MTTIKKATKTIIVKSHTISNRTPANATSDERKGRANGKPSSLDGLEGLGGDAISNSLRGLPSTHRPQLSPLDVSEFGQVTSLSYGEQDVSDAYSQWNQPVHPSPITLWRNDVEMAVPDDVVEEVPLSPARHIISLPFPSSPSVTSLTSMRAQYHASPQPSIGLPDDGEYMSYGAGASFLPANLPQNRRNKLAVEIPRPISFIHFPSTYPQDSTPNLSAISAGHPSPATEIISSASSASSYSCSSASVSSDPAPAPSSASASDHAPSSSSPPTPPPPKFDQVVYDSMVATIRNFASRVRNNDPGLWEEEAAIIAKRVKRVKFEDKDAYERSLAHLMLDLKGAEAIDVETFLSDC</sequence>
<protein>
    <submittedName>
        <fullName evidence="1">Uncharacterized protein</fullName>
    </submittedName>
</protein>
<accession>A0ACB7J5N5</accession>
<keyword evidence="2" id="KW-1185">Reference proteome</keyword>
<reference evidence="1 2" key="1">
    <citation type="journal article" date="2021" name="Appl. Environ. Microbiol.">
        <title>Genetic linkage and physical mapping for an oyster mushroom Pleurotus cornucopiae and QTL analysis for the trait cap color.</title>
        <authorList>
            <person name="Zhang Y."/>
            <person name="Gao W."/>
            <person name="Sonnenberg A."/>
            <person name="Chen Q."/>
            <person name="Zhang J."/>
            <person name="Huang C."/>
        </authorList>
    </citation>
    <scope>NUCLEOTIDE SEQUENCE [LARGE SCALE GENOMIC DNA]</scope>
    <source>
        <strain evidence="1">CCMSSC00406</strain>
    </source>
</reference>
<evidence type="ECO:0000313" key="2">
    <source>
        <dbReference type="Proteomes" id="UP000824881"/>
    </source>
</evidence>
<dbReference type="Proteomes" id="UP000824881">
    <property type="component" value="Unassembled WGS sequence"/>
</dbReference>
<organism evidence="1 2">
    <name type="scientific">Pleurotus cornucopiae</name>
    <name type="common">Cornucopia mushroom</name>
    <dbReference type="NCBI Taxonomy" id="5321"/>
    <lineage>
        <taxon>Eukaryota</taxon>
        <taxon>Fungi</taxon>
        <taxon>Dikarya</taxon>
        <taxon>Basidiomycota</taxon>
        <taxon>Agaricomycotina</taxon>
        <taxon>Agaricomycetes</taxon>
        <taxon>Agaricomycetidae</taxon>
        <taxon>Agaricales</taxon>
        <taxon>Pleurotineae</taxon>
        <taxon>Pleurotaceae</taxon>
        <taxon>Pleurotus</taxon>
    </lineage>
</organism>
<proteinExistence type="predicted"/>